<dbReference type="PANTHER" id="PTHR45011:SF1">
    <property type="entry name" value="DAP3-BINDING CELL DEATH ENHANCER 1"/>
    <property type="match status" value="1"/>
</dbReference>
<gene>
    <name evidence="1" type="ORF">AGERDE_LOCUS789</name>
</gene>
<dbReference type="InterPro" id="IPR011990">
    <property type="entry name" value="TPR-like_helical_dom_sf"/>
</dbReference>
<sequence length="243" mass="27914">MDDHKTTIIARHDHDSLDPEILESIRKCFFNAIDCGLKKKQICETLEQHLNSIEITTHYLYCTLELNASSSSSNPENLVLLGFLYEKGRSSHWLNNEAFAYQKYRESADTGNSYGQYFVGVCFKKGIGINIDWQKAYEFFNVSARQRNPAACYKLGSGYDRVQVPKQKKNCRLKAFLLYIEAANAGHVMAKILTGLCCELNWGVERDIHQAIRWLLQANNDQPLVVKNALLRIFHPQVPLIYY</sequence>
<evidence type="ECO:0000313" key="2">
    <source>
        <dbReference type="Proteomes" id="UP000789831"/>
    </source>
</evidence>
<protein>
    <submittedName>
        <fullName evidence="1">10519_t:CDS:1</fullName>
    </submittedName>
</protein>
<keyword evidence="2" id="KW-1185">Reference proteome</keyword>
<dbReference type="EMBL" id="CAJVPL010000042">
    <property type="protein sequence ID" value="CAG8437659.1"/>
    <property type="molecule type" value="Genomic_DNA"/>
</dbReference>
<proteinExistence type="predicted"/>
<accession>A0A9N8YPB2</accession>
<organism evidence="1 2">
    <name type="scientific">Ambispora gerdemannii</name>
    <dbReference type="NCBI Taxonomy" id="144530"/>
    <lineage>
        <taxon>Eukaryota</taxon>
        <taxon>Fungi</taxon>
        <taxon>Fungi incertae sedis</taxon>
        <taxon>Mucoromycota</taxon>
        <taxon>Glomeromycotina</taxon>
        <taxon>Glomeromycetes</taxon>
        <taxon>Archaeosporales</taxon>
        <taxon>Ambisporaceae</taxon>
        <taxon>Ambispora</taxon>
    </lineage>
</organism>
<evidence type="ECO:0000313" key="1">
    <source>
        <dbReference type="EMBL" id="CAG8437659.1"/>
    </source>
</evidence>
<dbReference type="PANTHER" id="PTHR45011">
    <property type="entry name" value="DAP3-BINDING CELL DEATH ENHANCER 1"/>
    <property type="match status" value="1"/>
</dbReference>
<dbReference type="Proteomes" id="UP000789831">
    <property type="component" value="Unassembled WGS sequence"/>
</dbReference>
<name>A0A9N8YPB2_9GLOM</name>
<dbReference type="Pfam" id="PF08238">
    <property type="entry name" value="Sel1"/>
    <property type="match status" value="3"/>
</dbReference>
<dbReference type="Gene3D" id="1.25.40.10">
    <property type="entry name" value="Tetratricopeptide repeat domain"/>
    <property type="match status" value="1"/>
</dbReference>
<dbReference type="SUPFAM" id="SSF81901">
    <property type="entry name" value="HCP-like"/>
    <property type="match status" value="1"/>
</dbReference>
<dbReference type="InterPro" id="IPR052748">
    <property type="entry name" value="ISR_Activator"/>
</dbReference>
<dbReference type="AlphaFoldDB" id="A0A9N8YPB2"/>
<dbReference type="SMART" id="SM00671">
    <property type="entry name" value="SEL1"/>
    <property type="match status" value="3"/>
</dbReference>
<comment type="caution">
    <text evidence="1">The sequence shown here is derived from an EMBL/GenBank/DDBJ whole genome shotgun (WGS) entry which is preliminary data.</text>
</comment>
<dbReference type="OrthoDB" id="2384430at2759"/>
<dbReference type="InterPro" id="IPR006597">
    <property type="entry name" value="Sel1-like"/>
</dbReference>
<reference evidence="1" key="1">
    <citation type="submission" date="2021-06" db="EMBL/GenBank/DDBJ databases">
        <authorList>
            <person name="Kallberg Y."/>
            <person name="Tangrot J."/>
            <person name="Rosling A."/>
        </authorList>
    </citation>
    <scope>NUCLEOTIDE SEQUENCE</scope>
    <source>
        <strain evidence="1">MT106</strain>
    </source>
</reference>